<dbReference type="Proteomes" id="UP001215087">
    <property type="component" value="Unassembled WGS sequence"/>
</dbReference>
<organism evidence="1 2">
    <name type="scientific">Eubacterium limosum</name>
    <dbReference type="NCBI Taxonomy" id="1736"/>
    <lineage>
        <taxon>Bacteria</taxon>
        <taxon>Bacillati</taxon>
        <taxon>Bacillota</taxon>
        <taxon>Clostridia</taxon>
        <taxon>Eubacteriales</taxon>
        <taxon>Eubacteriaceae</taxon>
        <taxon>Eubacterium</taxon>
    </lineage>
</organism>
<evidence type="ECO:0000313" key="2">
    <source>
        <dbReference type="Proteomes" id="UP001215087"/>
    </source>
</evidence>
<sequence>MKRIRKKSREGDRPIVFKISGKPYAIYNFYRKVDSSVRDKNIKSVRPKVVDSAKVIQVVETKALRGNGTEGDPFRYVIQYWSFDGCLLAEKDPKENQTDSEYPAINVETIIEGKNTLQNLNQSKKNPYAAYGI</sequence>
<proteinExistence type="predicted"/>
<evidence type="ECO:0000313" key="1">
    <source>
        <dbReference type="EMBL" id="MDE1469287.1"/>
    </source>
</evidence>
<keyword evidence="2" id="KW-1185">Reference proteome</keyword>
<protein>
    <submittedName>
        <fullName evidence="1">Uncharacterized protein</fullName>
    </submittedName>
</protein>
<comment type="caution">
    <text evidence="1">The sequence shown here is derived from an EMBL/GenBank/DDBJ whole genome shotgun (WGS) entry which is preliminary data.</text>
</comment>
<name>A0ABT5UK41_EUBLI</name>
<dbReference type="EMBL" id="JAQSVD010000001">
    <property type="protein sequence ID" value="MDE1469287.1"/>
    <property type="molecule type" value="Genomic_DNA"/>
</dbReference>
<dbReference type="RefSeq" id="WP_227206959.1">
    <property type="nucleotide sequence ID" value="NZ_JAJCLO010000006.1"/>
</dbReference>
<reference evidence="1 2" key="1">
    <citation type="submission" date="2023-02" db="EMBL/GenBank/DDBJ databases">
        <title>Comparative genome analysis of Eubacterium limosum species.</title>
        <authorList>
            <person name="Bak J.E."/>
        </authorList>
    </citation>
    <scope>NUCLEOTIDE SEQUENCE [LARGE SCALE GENOMIC DNA]</scope>
    <source>
        <strain evidence="1 2">KGMB01548</strain>
    </source>
</reference>
<gene>
    <name evidence="1" type="ORF">PTZ04_03340</name>
</gene>
<accession>A0ABT5UK41</accession>